<dbReference type="GO" id="GO:0004126">
    <property type="term" value="F:cytidine deaminase activity"/>
    <property type="evidence" value="ECO:0007669"/>
    <property type="project" value="TreeGrafter"/>
</dbReference>
<dbReference type="InterPro" id="IPR016193">
    <property type="entry name" value="Cytidine_deaminase-like"/>
</dbReference>
<gene>
    <name evidence="3" type="primary">Apobec1_1</name>
    <name evidence="3" type="ORF">CALVIR_R15008</name>
</gene>
<accession>A0A851C956</accession>
<dbReference type="Gene3D" id="3.40.140.10">
    <property type="entry name" value="Cytidine Deaminase, domain 2"/>
    <property type="match status" value="1"/>
</dbReference>
<feature type="non-terminal residue" evidence="3">
    <location>
        <position position="1"/>
    </location>
</feature>
<dbReference type="SUPFAM" id="SSF53927">
    <property type="entry name" value="Cytidine deaminase-like"/>
    <property type="match status" value="1"/>
</dbReference>
<dbReference type="GO" id="GO:0016554">
    <property type="term" value="P:cytidine to uridine editing"/>
    <property type="evidence" value="ECO:0007669"/>
    <property type="project" value="TreeGrafter"/>
</dbReference>
<dbReference type="Pfam" id="PF18750">
    <property type="entry name" value="SNAD4"/>
    <property type="match status" value="1"/>
</dbReference>
<reference evidence="3" key="1">
    <citation type="submission" date="2019-10" db="EMBL/GenBank/DDBJ databases">
        <title>Bird 10,000 Genomes (B10K) Project - Family phase.</title>
        <authorList>
            <person name="Zhang G."/>
        </authorList>
    </citation>
    <scope>NUCLEOTIDE SEQUENCE</scope>
    <source>
        <strain evidence="3">B10K-DU-002-55</strain>
        <tissue evidence="3">Muscle</tissue>
    </source>
</reference>
<dbReference type="PANTHER" id="PTHR13857:SF26">
    <property type="entry name" value="C-U-EDITING ENZYME APOBEC-1"/>
    <property type="match status" value="1"/>
</dbReference>
<dbReference type="InterPro" id="IPR016192">
    <property type="entry name" value="APOBEC/CMP_deaminase_Zn-bd"/>
</dbReference>
<dbReference type="GO" id="GO:0005634">
    <property type="term" value="C:nucleus"/>
    <property type="evidence" value="ECO:0007669"/>
    <property type="project" value="TreeGrafter"/>
</dbReference>
<evidence type="ECO:0000256" key="1">
    <source>
        <dbReference type="ARBA" id="ARBA00022723"/>
    </source>
</evidence>
<dbReference type="PROSITE" id="PS00903">
    <property type="entry name" value="CYT_DCMP_DEAMINASES_1"/>
    <property type="match status" value="1"/>
</dbReference>
<evidence type="ECO:0000313" key="3">
    <source>
        <dbReference type="EMBL" id="NWI52910.1"/>
    </source>
</evidence>
<protein>
    <submittedName>
        <fullName evidence="3">ABEC1 enzyme</fullName>
    </submittedName>
</protein>
<evidence type="ECO:0000313" key="4">
    <source>
        <dbReference type="Proteomes" id="UP000642973"/>
    </source>
</evidence>
<name>A0A851C956_CALVR</name>
<dbReference type="EMBL" id="WEIV01010364">
    <property type="protein sequence ID" value="NWI52910.1"/>
    <property type="molecule type" value="Genomic_DNA"/>
</dbReference>
<dbReference type="Proteomes" id="UP000642973">
    <property type="component" value="Unassembled WGS sequence"/>
</dbReference>
<dbReference type="InterPro" id="IPR050610">
    <property type="entry name" value="APOBEC_Cyt_Deaminase"/>
</dbReference>
<sequence>KFLFCFRMYMWRGVLTKQFDLHWSPQETYLLCKLRWGENGTPWIHWVKNYPEDRYHAEVYFLKKVFQMRSSRHCSMTWYLSWSPCGKCCNEIEKFLSGNSNVSIDIFVARLYRIDREENRRGLKNLSHCVKLGVMDNKGKVSHYKECWKIFIKGAADDDSWTPNFQSEIDENRLKLRNILEVSRQ</sequence>
<keyword evidence="4" id="KW-1185">Reference proteome</keyword>
<organism evidence="3 4">
    <name type="scientific">Calyptomena viridis</name>
    <name type="common">Lesser green broadbill</name>
    <dbReference type="NCBI Taxonomy" id="135972"/>
    <lineage>
        <taxon>Eukaryota</taxon>
        <taxon>Metazoa</taxon>
        <taxon>Chordata</taxon>
        <taxon>Craniata</taxon>
        <taxon>Vertebrata</taxon>
        <taxon>Euteleostomi</taxon>
        <taxon>Archelosauria</taxon>
        <taxon>Archosauria</taxon>
        <taxon>Dinosauria</taxon>
        <taxon>Saurischia</taxon>
        <taxon>Theropoda</taxon>
        <taxon>Coelurosauria</taxon>
        <taxon>Aves</taxon>
        <taxon>Neognathae</taxon>
        <taxon>Neoaves</taxon>
        <taxon>Telluraves</taxon>
        <taxon>Australaves</taxon>
        <taxon>Passeriformes</taxon>
        <taxon>Eurylaimidae</taxon>
        <taxon>Calyptomena</taxon>
    </lineage>
</organism>
<dbReference type="PANTHER" id="PTHR13857">
    <property type="entry name" value="MRNA EDITING ENZYME"/>
    <property type="match status" value="1"/>
</dbReference>
<comment type="caution">
    <text evidence="3">The sequence shown here is derived from an EMBL/GenBank/DDBJ whole genome shotgun (WGS) entry which is preliminary data.</text>
</comment>
<dbReference type="GO" id="GO:0008270">
    <property type="term" value="F:zinc ion binding"/>
    <property type="evidence" value="ECO:0007669"/>
    <property type="project" value="InterPro"/>
</dbReference>
<proteinExistence type="predicted"/>
<dbReference type="AlphaFoldDB" id="A0A851C956"/>
<dbReference type="GO" id="GO:0003723">
    <property type="term" value="F:RNA binding"/>
    <property type="evidence" value="ECO:0007669"/>
    <property type="project" value="TreeGrafter"/>
</dbReference>
<keyword evidence="1" id="KW-0479">Metal-binding</keyword>
<evidence type="ECO:0000256" key="2">
    <source>
        <dbReference type="ARBA" id="ARBA00022801"/>
    </source>
</evidence>
<dbReference type="GO" id="GO:0005737">
    <property type="term" value="C:cytoplasm"/>
    <property type="evidence" value="ECO:0007669"/>
    <property type="project" value="TreeGrafter"/>
</dbReference>
<keyword evidence="2" id="KW-0378">Hydrolase</keyword>
<feature type="non-terminal residue" evidence="3">
    <location>
        <position position="185"/>
    </location>
</feature>